<dbReference type="RefSeq" id="WP_051984817.1">
    <property type="nucleotide sequence ID" value="NZ_CCCS020000035.1"/>
</dbReference>
<evidence type="ECO:0000313" key="2">
    <source>
        <dbReference type="EMBL" id="SMH64612.1"/>
    </source>
</evidence>
<dbReference type="EMBL" id="CCCS020000035">
    <property type="protein sequence ID" value="CDQ10581.1"/>
    <property type="molecule type" value="Genomic_DNA"/>
</dbReference>
<dbReference type="EMBL" id="LT841305">
    <property type="protein sequence ID" value="SMH64612.1"/>
    <property type="molecule type" value="Genomic_DNA"/>
</dbReference>
<sequence length="308" mass="34763">MSDKTGIAWTDASWNPVTGCTKVSQGCKHCYAEREWARLSANPKATTYYGRAFTDVACHEDRLDQPLRWSKPRMIFVNSMSDLFHEDVPDAFIDKVFAVMALAEKHVFQVLTKRPERMFAYLTTKNREDIIGEKAMPTVSKDDFGILEWPLPNVWLGVSVEDQAAADARIPLLLQTPAAVRWVSAEPLLERVELSFAMAWKRTGPAWKQTLDWVVCGGESGPKSRVMEAEWVRAMRDQCVAANVPFFMKQLGAAFVGPDDGFGLFGTTAPYTSAKTYAFGRLKDRAGANMDEWPEDLRVREWPRLADK</sequence>
<dbReference type="InterPro" id="IPR011101">
    <property type="entry name" value="DUF5131"/>
</dbReference>
<keyword evidence="3" id="KW-1185">Reference proteome</keyword>
<reference evidence="1" key="1">
    <citation type="submission" date="2014-03" db="EMBL/GenBank/DDBJ databases">
        <authorList>
            <person name="Genoscope - CEA"/>
        </authorList>
    </citation>
    <scope>NUCLEOTIDE SEQUENCE [LARGE SCALE GENOMIC DNA]</scope>
    <source>
        <strain evidence="1">CF27</strain>
    </source>
</reference>
<reference evidence="2 3" key="3">
    <citation type="submission" date="2017-03" db="EMBL/GenBank/DDBJ databases">
        <authorList>
            <person name="Regsiter A."/>
            <person name="William W."/>
        </authorList>
    </citation>
    <scope>NUCLEOTIDE SEQUENCE [LARGE SCALE GENOMIC DNA]</scope>
    <source>
        <strain evidence="2">PRJEB5721</strain>
    </source>
</reference>
<name>A0A060UQN9_9PROT</name>
<gene>
    <name evidence="2" type="ORF">AFERRI_10646</name>
    <name evidence="1" type="ORF">AFERRI_400362</name>
</gene>
<reference evidence="1" key="2">
    <citation type="submission" date="2014-07" db="EMBL/GenBank/DDBJ databases">
        <title>Initial genome analysis of the psychrotolerant acidophile Acidithiobacillus ferrivorans CF27: insights into iron and sulfur oxidation pathways and into biofilm formation.</title>
        <authorList>
            <person name="Talla E."/>
            <person name="Hedrich S."/>
            <person name="Mangenot S."/>
            <person name="Ji B."/>
            <person name="Johnson D.B."/>
            <person name="Barbe V."/>
            <person name="Bonnefoy V."/>
        </authorList>
    </citation>
    <scope>NUCLEOTIDE SEQUENCE [LARGE SCALE GENOMIC DNA]</scope>
    <source>
        <strain evidence="1">CF27</strain>
    </source>
</reference>
<dbReference type="AlphaFoldDB" id="A0A060UQN9"/>
<organism evidence="1">
    <name type="scientific">Acidithiobacillus ferrivorans</name>
    <dbReference type="NCBI Taxonomy" id="160808"/>
    <lineage>
        <taxon>Bacteria</taxon>
        <taxon>Pseudomonadati</taxon>
        <taxon>Pseudomonadota</taxon>
        <taxon>Acidithiobacillia</taxon>
        <taxon>Acidithiobacillales</taxon>
        <taxon>Acidithiobacillaceae</taxon>
        <taxon>Acidithiobacillus</taxon>
    </lineage>
</organism>
<accession>A0A060UQN9</accession>
<dbReference type="Pfam" id="PF07505">
    <property type="entry name" value="DUF5131"/>
    <property type="match status" value="1"/>
</dbReference>
<dbReference type="Proteomes" id="UP000193925">
    <property type="component" value="Chromosome AFERRI"/>
</dbReference>
<proteinExistence type="predicted"/>
<evidence type="ECO:0000313" key="1">
    <source>
        <dbReference type="EMBL" id="CDQ10581.1"/>
    </source>
</evidence>
<protein>
    <submittedName>
        <fullName evidence="1">Phage Gp37Gp68 family protein</fullName>
    </submittedName>
</protein>
<evidence type="ECO:0000313" key="3">
    <source>
        <dbReference type="Proteomes" id="UP000193925"/>
    </source>
</evidence>